<dbReference type="InterPro" id="IPR051865">
    <property type="entry name" value="WD-repeat_CDT2_adapter"/>
</dbReference>
<dbReference type="InterPro" id="IPR001680">
    <property type="entry name" value="WD40_rpt"/>
</dbReference>
<dbReference type="InterPro" id="IPR015943">
    <property type="entry name" value="WD40/YVTN_repeat-like_dom_sf"/>
</dbReference>
<evidence type="ECO:0000313" key="8">
    <source>
        <dbReference type="EMBL" id="KAG0150762.1"/>
    </source>
</evidence>
<dbReference type="PROSITE" id="PS00678">
    <property type="entry name" value="WD_REPEATS_1"/>
    <property type="match status" value="1"/>
</dbReference>
<feature type="region of interest" description="Disordered" evidence="7">
    <location>
        <begin position="1"/>
        <end position="54"/>
    </location>
</feature>
<evidence type="ECO:0008006" key="10">
    <source>
        <dbReference type="Google" id="ProtNLM"/>
    </source>
</evidence>
<dbReference type="Proteomes" id="UP000886653">
    <property type="component" value="Unassembled WGS sequence"/>
</dbReference>
<evidence type="ECO:0000256" key="3">
    <source>
        <dbReference type="ARBA" id="ARBA00022737"/>
    </source>
</evidence>
<dbReference type="GO" id="GO:0005634">
    <property type="term" value="C:nucleus"/>
    <property type="evidence" value="ECO:0007669"/>
    <property type="project" value="TreeGrafter"/>
</dbReference>
<dbReference type="Gene3D" id="2.130.10.10">
    <property type="entry name" value="YVTN repeat-like/Quinoprotein amine dehydrogenase"/>
    <property type="match status" value="2"/>
</dbReference>
<evidence type="ECO:0000256" key="7">
    <source>
        <dbReference type="SAM" id="MobiDB-lite"/>
    </source>
</evidence>
<evidence type="ECO:0000256" key="5">
    <source>
        <dbReference type="ARBA" id="ARBA00038344"/>
    </source>
</evidence>
<name>A0A9P6NSE2_9BASI</name>
<dbReference type="PANTHER" id="PTHR22852">
    <property type="entry name" value="LETHAL 2 DENTICLELESS PROTEIN RETINOIC ACID-REGULATED NUCLEAR MATRIX-ASSOCIATED PROTEIN"/>
    <property type="match status" value="1"/>
</dbReference>
<dbReference type="OrthoDB" id="2096344at2759"/>
<keyword evidence="2 6" id="KW-0853">WD repeat</keyword>
<dbReference type="SMART" id="SM00320">
    <property type="entry name" value="WD40"/>
    <property type="match status" value="7"/>
</dbReference>
<dbReference type="InterPro" id="IPR019775">
    <property type="entry name" value="WD40_repeat_CS"/>
</dbReference>
<comment type="pathway">
    <text evidence="1">Protein modification; protein ubiquitination.</text>
</comment>
<keyword evidence="3" id="KW-0677">Repeat</keyword>
<evidence type="ECO:0000313" key="9">
    <source>
        <dbReference type="Proteomes" id="UP000886653"/>
    </source>
</evidence>
<keyword evidence="9" id="KW-1185">Reference proteome</keyword>
<dbReference type="AlphaFoldDB" id="A0A9P6NSE2"/>
<dbReference type="PANTHER" id="PTHR22852:SF0">
    <property type="entry name" value="DENTICLELESS PROTEIN HOMOLOG"/>
    <property type="match status" value="1"/>
</dbReference>
<protein>
    <recommendedName>
        <fullName evidence="10">WD40 repeat-like protein</fullName>
    </recommendedName>
</protein>
<feature type="repeat" description="WD" evidence="6">
    <location>
        <begin position="303"/>
        <end position="338"/>
    </location>
</feature>
<dbReference type="PROSITE" id="PS50082">
    <property type="entry name" value="WD_REPEATS_2"/>
    <property type="match status" value="3"/>
</dbReference>
<proteinExistence type="inferred from homology"/>
<dbReference type="Pfam" id="PF00400">
    <property type="entry name" value="WD40"/>
    <property type="match status" value="4"/>
</dbReference>
<dbReference type="InterPro" id="IPR020472">
    <property type="entry name" value="WD40_PAC1"/>
</dbReference>
<evidence type="ECO:0000256" key="1">
    <source>
        <dbReference type="ARBA" id="ARBA00004906"/>
    </source>
</evidence>
<evidence type="ECO:0000256" key="2">
    <source>
        <dbReference type="ARBA" id="ARBA00022574"/>
    </source>
</evidence>
<keyword evidence="4" id="KW-0833">Ubl conjugation pathway</keyword>
<dbReference type="GO" id="GO:0043161">
    <property type="term" value="P:proteasome-mediated ubiquitin-dependent protein catabolic process"/>
    <property type="evidence" value="ECO:0007669"/>
    <property type="project" value="TreeGrafter"/>
</dbReference>
<dbReference type="InterPro" id="IPR036322">
    <property type="entry name" value="WD40_repeat_dom_sf"/>
</dbReference>
<comment type="caution">
    <text evidence="8">The sequence shown here is derived from an EMBL/GenBank/DDBJ whole genome shotgun (WGS) entry which is preliminary data.</text>
</comment>
<comment type="similarity">
    <text evidence="5">Belongs to the WD repeat cdt2 family.</text>
</comment>
<sequence>MEFPNSPTPGPSSRPQFFTEPDTDENDPSNSYPTPPISEADPLFSVPSYYPNRNRTRTISTRSARYRQPTLSECLNRHASSPTSDAFSIYPVTSSVIEEDDDQDEISCAPSTRSKRARLSSIASSDFLRLSSDPPIDSDWIRSEPIHRTKSLNRGRKSRISNPTHDLLSMDHLLCPSRIGEFRCMKALRSCPETQTIRLWNEVYEKGYEFPFSLTFNHAAKTRGGRRDGQLLAVASAMGTISLYDPYTKASVEDFQPLQTLQAVQNGIFALSFSSSDRILATGSGEQISELFDIETGNMVGRLEDHQGTVKTVEFSDVDENLVVTASRDGSIKIWDLRLVGSGGGGQDVFEIPVYQPILTIRNAHDEKHAGRKRKKGAHLPSVSSVLWSKHLDRHLFSAGSVNGIVKLWDIRKKTPYSSKIHPVPAEQSADQNVHELSSVRPHGISSLTLSSDGARLYSLGTDSIIRTHDTLYLSRDPSSQLPHFTHPSLIATSLYIKLSISNCDKLLACGSSRGEIFLWDVSSDSSSEYAVLEDAHQKEICGLEFWDQGLASCGDDGAIRLWSWDR</sequence>
<evidence type="ECO:0000256" key="6">
    <source>
        <dbReference type="PROSITE-ProRule" id="PRU00221"/>
    </source>
</evidence>
<accession>A0A9P6NSE2</accession>
<feature type="compositionally biased region" description="Pro residues" evidence="7">
    <location>
        <begin position="1"/>
        <end position="12"/>
    </location>
</feature>
<evidence type="ECO:0000256" key="4">
    <source>
        <dbReference type="ARBA" id="ARBA00022786"/>
    </source>
</evidence>
<dbReference type="EMBL" id="MU167217">
    <property type="protein sequence ID" value="KAG0150762.1"/>
    <property type="molecule type" value="Genomic_DNA"/>
</dbReference>
<dbReference type="PRINTS" id="PR00320">
    <property type="entry name" value="GPROTEINBRPT"/>
</dbReference>
<dbReference type="PROSITE" id="PS50294">
    <property type="entry name" value="WD_REPEATS_REGION"/>
    <property type="match status" value="2"/>
</dbReference>
<dbReference type="SUPFAM" id="SSF50978">
    <property type="entry name" value="WD40 repeat-like"/>
    <property type="match status" value="1"/>
</dbReference>
<feature type="repeat" description="WD" evidence="6">
    <location>
        <begin position="534"/>
        <end position="567"/>
    </location>
</feature>
<gene>
    <name evidence="8" type="ORF">CROQUDRAFT_87597</name>
</gene>
<organism evidence="8 9">
    <name type="scientific">Cronartium quercuum f. sp. fusiforme G11</name>
    <dbReference type="NCBI Taxonomy" id="708437"/>
    <lineage>
        <taxon>Eukaryota</taxon>
        <taxon>Fungi</taxon>
        <taxon>Dikarya</taxon>
        <taxon>Basidiomycota</taxon>
        <taxon>Pucciniomycotina</taxon>
        <taxon>Pucciniomycetes</taxon>
        <taxon>Pucciniales</taxon>
        <taxon>Coleosporiaceae</taxon>
        <taxon>Cronartium</taxon>
    </lineage>
</organism>
<feature type="repeat" description="WD" evidence="6">
    <location>
        <begin position="376"/>
        <end position="419"/>
    </location>
</feature>
<dbReference type="GO" id="GO:0030674">
    <property type="term" value="F:protein-macromolecule adaptor activity"/>
    <property type="evidence" value="ECO:0007669"/>
    <property type="project" value="TreeGrafter"/>
</dbReference>
<reference evidence="8" key="1">
    <citation type="submission" date="2013-11" db="EMBL/GenBank/DDBJ databases">
        <title>Genome sequence of the fusiform rust pathogen reveals effectors for host alternation and coevolution with pine.</title>
        <authorList>
            <consortium name="DOE Joint Genome Institute"/>
            <person name="Smith K."/>
            <person name="Pendleton A."/>
            <person name="Kubisiak T."/>
            <person name="Anderson C."/>
            <person name="Salamov A."/>
            <person name="Aerts A."/>
            <person name="Riley R."/>
            <person name="Clum A."/>
            <person name="Lindquist E."/>
            <person name="Ence D."/>
            <person name="Campbell M."/>
            <person name="Kronenberg Z."/>
            <person name="Feau N."/>
            <person name="Dhillon B."/>
            <person name="Hamelin R."/>
            <person name="Burleigh J."/>
            <person name="Smith J."/>
            <person name="Yandell M."/>
            <person name="Nelson C."/>
            <person name="Grigoriev I."/>
            <person name="Davis J."/>
        </authorList>
    </citation>
    <scope>NUCLEOTIDE SEQUENCE</scope>
    <source>
        <strain evidence="8">G11</strain>
    </source>
</reference>